<protein>
    <submittedName>
        <fullName evidence="1">Uncharacterized protein</fullName>
    </submittedName>
</protein>
<accession>A0A0K2TIJ8</accession>
<name>A0A0K2TIJ8_LEPSM</name>
<dbReference type="EMBL" id="HACA01008482">
    <property type="protein sequence ID" value="CDW25843.1"/>
    <property type="molecule type" value="Transcribed_RNA"/>
</dbReference>
<dbReference type="AlphaFoldDB" id="A0A0K2TIJ8"/>
<organism evidence="1">
    <name type="scientific">Lepeophtheirus salmonis</name>
    <name type="common">Salmon louse</name>
    <name type="synonym">Caligus salmonis</name>
    <dbReference type="NCBI Taxonomy" id="72036"/>
    <lineage>
        <taxon>Eukaryota</taxon>
        <taxon>Metazoa</taxon>
        <taxon>Ecdysozoa</taxon>
        <taxon>Arthropoda</taxon>
        <taxon>Crustacea</taxon>
        <taxon>Multicrustacea</taxon>
        <taxon>Hexanauplia</taxon>
        <taxon>Copepoda</taxon>
        <taxon>Siphonostomatoida</taxon>
        <taxon>Caligidae</taxon>
        <taxon>Lepeophtheirus</taxon>
    </lineage>
</organism>
<proteinExistence type="predicted"/>
<evidence type="ECO:0000313" key="1">
    <source>
        <dbReference type="EMBL" id="CDW25843.1"/>
    </source>
</evidence>
<dbReference type="OrthoDB" id="10042427at2759"/>
<reference evidence="1" key="1">
    <citation type="submission" date="2014-05" db="EMBL/GenBank/DDBJ databases">
        <authorList>
            <person name="Chronopoulou M."/>
        </authorList>
    </citation>
    <scope>NUCLEOTIDE SEQUENCE</scope>
    <source>
        <tissue evidence="1">Whole organism</tissue>
    </source>
</reference>
<sequence>METPDFCFYFLIRYKLCKTVNEILTDLVCTFFDTYPGLSTIERWIKDFDSRSFALETRTRLGRPWKTREEENDRKTMIEYLKTTGKRFNNLKQHRIPLKVCLLMWDRTYSHIAAETRDLLWNDEIGGHEEVTTAMQRAMERVSEDELVDQLKKLREHFHDVITAGGHYSF</sequence>